<sequence length="314" mass="35150">MTGAKGGPHGPSPGLSCRPKQRWEWGRAWVVLGAYLQDRAARPRTSGALRASWRRRESSQAQGWRESLVGRVQSSAEVSRAAVQRAQRPGAWPVEGRGAEKHRTDLGRRWNTWEGAPDSWNIPGAAEQGIDVRLRGDTGRQESSPRKGGGRWTPGRAPGASPPAQRTEEREVPAKGGEGRPEAQSRADPLGSPQRRHHIHYVIPYDGDQSVVDASENYFVTDNVTKQEIDLMLGLLLGFCISWFLVWMDGVLHCAVRAWRAGRRYDGSWTWLPKLCSLRELGRRPHRPFEEAAGNMVHVKQKLYHNGHPSPRHL</sequence>
<evidence type="ECO:0008006" key="5">
    <source>
        <dbReference type="Google" id="ProtNLM"/>
    </source>
</evidence>
<reference evidence="3" key="2">
    <citation type="submission" date="2025-08" db="UniProtKB">
        <authorList>
            <consortium name="Ensembl"/>
        </authorList>
    </citation>
    <scope>IDENTIFICATION</scope>
    <source>
        <strain evidence="3">breed Abyssinian</strain>
    </source>
</reference>
<gene>
    <name evidence="3" type="primary">CRYBB3</name>
</gene>
<feature type="transmembrane region" description="Helical" evidence="2">
    <location>
        <begin position="231"/>
        <end position="256"/>
    </location>
</feature>
<dbReference type="InterPro" id="IPR027947">
    <property type="entry name" value="TMEM240"/>
</dbReference>
<accession>A0ABI7YIQ1</accession>
<dbReference type="Pfam" id="PF15207">
    <property type="entry name" value="TMEM240"/>
    <property type="match status" value="1"/>
</dbReference>
<dbReference type="GeneTree" id="ENSGT00400000023987"/>
<feature type="compositionally biased region" description="Basic and acidic residues" evidence="1">
    <location>
        <begin position="166"/>
        <end position="185"/>
    </location>
</feature>
<protein>
    <recommendedName>
        <fullName evidence="5">Transmembrane protein 240</fullName>
    </recommendedName>
</protein>
<name>A0ABI7YIQ1_FELCA</name>
<feature type="region of interest" description="Disordered" evidence="1">
    <location>
        <begin position="87"/>
        <end position="193"/>
    </location>
</feature>
<feature type="compositionally biased region" description="Basic and acidic residues" evidence="1">
    <location>
        <begin position="130"/>
        <end position="145"/>
    </location>
</feature>
<reference evidence="3 4" key="1">
    <citation type="submission" date="2021-02" db="EMBL/GenBank/DDBJ databases">
        <title>Safari Cat Assemblies.</title>
        <authorList>
            <person name="Bredemeyer K.R."/>
            <person name="Murphy W.J."/>
        </authorList>
    </citation>
    <scope>NUCLEOTIDE SEQUENCE [LARGE SCALE GENOMIC DNA]</scope>
</reference>
<reference evidence="3" key="3">
    <citation type="submission" date="2025-09" db="UniProtKB">
        <authorList>
            <consortium name="Ensembl"/>
        </authorList>
    </citation>
    <scope>IDENTIFICATION</scope>
    <source>
        <strain evidence="3">breed Abyssinian</strain>
    </source>
</reference>
<dbReference type="Proteomes" id="UP000823872">
    <property type="component" value="Chromosome C1"/>
</dbReference>
<dbReference type="PANTHER" id="PTHR28666">
    <property type="entry name" value="TRANSMEMBRANE PROTEIN 240"/>
    <property type="match status" value="1"/>
</dbReference>
<proteinExistence type="predicted"/>
<dbReference type="PANTHER" id="PTHR28666:SF1">
    <property type="entry name" value="TRANSMEMBRANE PROTEIN 240"/>
    <property type="match status" value="1"/>
</dbReference>
<organism evidence="3 4">
    <name type="scientific">Felis catus</name>
    <name type="common">Cat</name>
    <name type="synonym">Felis silvestris catus</name>
    <dbReference type="NCBI Taxonomy" id="9685"/>
    <lineage>
        <taxon>Eukaryota</taxon>
        <taxon>Metazoa</taxon>
        <taxon>Chordata</taxon>
        <taxon>Craniata</taxon>
        <taxon>Vertebrata</taxon>
        <taxon>Euteleostomi</taxon>
        <taxon>Mammalia</taxon>
        <taxon>Eutheria</taxon>
        <taxon>Laurasiatheria</taxon>
        <taxon>Carnivora</taxon>
        <taxon>Feliformia</taxon>
        <taxon>Felidae</taxon>
        <taxon>Felinae</taxon>
        <taxon>Felis</taxon>
    </lineage>
</organism>
<evidence type="ECO:0000313" key="3">
    <source>
        <dbReference type="Ensembl" id="ENSFCTP00005034682.1"/>
    </source>
</evidence>
<keyword evidence="2" id="KW-0812">Transmembrane</keyword>
<keyword evidence="2" id="KW-1133">Transmembrane helix</keyword>
<keyword evidence="4" id="KW-1185">Reference proteome</keyword>
<feature type="compositionally biased region" description="Basic and acidic residues" evidence="1">
    <location>
        <begin position="97"/>
        <end position="108"/>
    </location>
</feature>
<keyword evidence="2" id="KW-0472">Membrane</keyword>
<evidence type="ECO:0000256" key="2">
    <source>
        <dbReference type="SAM" id="Phobius"/>
    </source>
</evidence>
<evidence type="ECO:0000256" key="1">
    <source>
        <dbReference type="SAM" id="MobiDB-lite"/>
    </source>
</evidence>
<evidence type="ECO:0000313" key="4">
    <source>
        <dbReference type="Proteomes" id="UP000823872"/>
    </source>
</evidence>
<dbReference type="Ensembl" id="ENSFCTT00005048067.1">
    <property type="protein sequence ID" value="ENSFCTP00005034682.1"/>
    <property type="gene ID" value="ENSFCTG00005016772.1"/>
</dbReference>